<dbReference type="Pfam" id="PF03881">
    <property type="entry name" value="Fructosamin_kin"/>
    <property type="match status" value="1"/>
</dbReference>
<dbReference type="GO" id="GO:0016301">
    <property type="term" value="F:kinase activity"/>
    <property type="evidence" value="ECO:0007669"/>
    <property type="project" value="UniProtKB-UniRule"/>
</dbReference>
<reference evidence="4 5" key="1">
    <citation type="journal article" date="2015" name="BMC Genomics">
        <title>Gene expression during zombie ant biting behavior reflects the complexity underlying fungal parasitic behavioral manipulation.</title>
        <authorList>
            <person name="de Bekker C."/>
            <person name="Ohm R.A."/>
            <person name="Loreto R.G."/>
            <person name="Sebastian A."/>
            <person name="Albert I."/>
            <person name="Merrow M."/>
            <person name="Brachmann A."/>
            <person name="Hughes D.P."/>
        </authorList>
    </citation>
    <scope>NUCLEOTIDE SEQUENCE [LARGE SCALE GENOMIC DNA]</scope>
    <source>
        <strain evidence="4 5">SC16a</strain>
    </source>
</reference>
<protein>
    <recommendedName>
        <fullName evidence="1">protein-ribulosamine 3-kinase</fullName>
        <ecNumber evidence="1">2.7.1.172</ecNumber>
    </recommendedName>
</protein>
<dbReference type="EMBL" id="LAZP02000029">
    <property type="protein sequence ID" value="PFH62430.1"/>
    <property type="molecule type" value="Genomic_DNA"/>
</dbReference>
<dbReference type="GO" id="GO:0102193">
    <property type="term" value="F:protein-ribulosamine 3-kinase activity"/>
    <property type="evidence" value="ECO:0007669"/>
    <property type="project" value="UniProtKB-EC"/>
</dbReference>
<keyword evidence="3" id="KW-0808">Transferase</keyword>
<comment type="catalytic activity">
    <reaction evidence="2">
        <text>N(6)-D-ribulosyl-L-lysyl-[protein] + ATP = N(6)-(3-O-phospho-D-ribulosyl)-L-lysyl-[protein] + ADP + H(+)</text>
        <dbReference type="Rhea" id="RHEA:48432"/>
        <dbReference type="Rhea" id="RHEA-COMP:12103"/>
        <dbReference type="Rhea" id="RHEA-COMP:12104"/>
        <dbReference type="ChEBI" id="CHEBI:15378"/>
        <dbReference type="ChEBI" id="CHEBI:30616"/>
        <dbReference type="ChEBI" id="CHEBI:90418"/>
        <dbReference type="ChEBI" id="CHEBI:90420"/>
        <dbReference type="ChEBI" id="CHEBI:456216"/>
        <dbReference type="EC" id="2.7.1.172"/>
    </reaction>
    <physiologicalReaction direction="left-to-right" evidence="2">
        <dbReference type="Rhea" id="RHEA:48433"/>
    </physiologicalReaction>
</comment>
<dbReference type="SUPFAM" id="SSF56112">
    <property type="entry name" value="Protein kinase-like (PK-like)"/>
    <property type="match status" value="1"/>
</dbReference>
<dbReference type="EC" id="2.7.1.172" evidence="1"/>
<evidence type="ECO:0000256" key="1">
    <source>
        <dbReference type="ARBA" id="ARBA00011961"/>
    </source>
</evidence>
<dbReference type="OrthoDB" id="5772781at2759"/>
<dbReference type="STRING" id="268505.A0A2A9PNI1"/>
<evidence type="ECO:0000256" key="2">
    <source>
        <dbReference type="ARBA" id="ARBA00048655"/>
    </source>
</evidence>
<proteinExistence type="inferred from homology"/>
<dbReference type="InterPro" id="IPR011009">
    <property type="entry name" value="Kinase-like_dom_sf"/>
</dbReference>
<dbReference type="FunFam" id="3.90.1200.10:FF:000018">
    <property type="entry name" value="Fructosamine-3-kinase, putative"/>
    <property type="match status" value="1"/>
</dbReference>
<dbReference type="PANTHER" id="PTHR12149">
    <property type="entry name" value="FRUCTOSAMINE 3 KINASE-RELATED PROTEIN"/>
    <property type="match status" value="1"/>
</dbReference>
<dbReference type="InterPro" id="IPR016477">
    <property type="entry name" value="Fructo-/Ketosamine-3-kinase"/>
</dbReference>
<dbReference type="Gene3D" id="3.90.1200.10">
    <property type="match status" value="1"/>
</dbReference>
<accession>A0A2A9PNI1</accession>
<keyword evidence="5" id="KW-1185">Reference proteome</keyword>
<dbReference type="PIRSF" id="PIRSF006221">
    <property type="entry name" value="Ketosamine-3-kinase"/>
    <property type="match status" value="1"/>
</dbReference>
<comment type="caution">
    <text evidence="4">The sequence shown here is derived from an EMBL/GenBank/DDBJ whole genome shotgun (WGS) entry which is preliminary data.</text>
</comment>
<sequence length="326" mass="35152">MTSSSVDPAILEALGLDGAQTKMAPHGGSSFSSTFKLTTTTDSGERRSLFVKTGAGREAELMFCGEHASLNAINDAVADFCPRSHAHGPLASAPNRFFLVTDFVEFSSAASPGSRLSLAAKLAKLHTTPAPVPAGYETPVFGFPVSTFCGETAQDNSWKTSWADFYANNRLRGILRACVAKNGPDADLADAVEKVAVTVVPRLLGDGHLHHPIVPVVVHGDLWNGNHGTGRIGGRAGAENVVFDPSAAYAHSEYELGIMRMFGSFSPDFWTEYHKLVHKAEPEAEWEDRIMLYELYHHLNHFAIFGGVYRGGAMSILRKLTAKYGG</sequence>
<name>A0A2A9PNI1_OPHUN</name>
<dbReference type="Proteomes" id="UP000037136">
    <property type="component" value="Unassembled WGS sequence"/>
</dbReference>
<keyword evidence="3" id="KW-0418">Kinase</keyword>
<comment type="similarity">
    <text evidence="3">Belongs to the fructosamine kinase family.</text>
</comment>
<evidence type="ECO:0000313" key="4">
    <source>
        <dbReference type="EMBL" id="PFH62430.1"/>
    </source>
</evidence>
<organism evidence="4 5">
    <name type="scientific">Ophiocordyceps unilateralis</name>
    <name type="common">Zombie-ant fungus</name>
    <name type="synonym">Torrubia unilateralis</name>
    <dbReference type="NCBI Taxonomy" id="268505"/>
    <lineage>
        <taxon>Eukaryota</taxon>
        <taxon>Fungi</taxon>
        <taxon>Dikarya</taxon>
        <taxon>Ascomycota</taxon>
        <taxon>Pezizomycotina</taxon>
        <taxon>Sordariomycetes</taxon>
        <taxon>Hypocreomycetidae</taxon>
        <taxon>Hypocreales</taxon>
        <taxon>Ophiocordycipitaceae</taxon>
        <taxon>Ophiocordyceps</taxon>
    </lineage>
</organism>
<reference evidence="4 5" key="2">
    <citation type="journal article" date="2017" name="Sci. Rep.">
        <title>Ant-infecting Ophiocordyceps genomes reveal a high diversity of potential behavioral manipulation genes and a possible major role for enterotoxins.</title>
        <authorList>
            <person name="de Bekker C."/>
            <person name="Ohm R.A."/>
            <person name="Evans H.C."/>
            <person name="Brachmann A."/>
            <person name="Hughes D.P."/>
        </authorList>
    </citation>
    <scope>NUCLEOTIDE SEQUENCE [LARGE SCALE GENOMIC DNA]</scope>
    <source>
        <strain evidence="4 5">SC16a</strain>
    </source>
</reference>
<dbReference type="AlphaFoldDB" id="A0A2A9PNI1"/>
<evidence type="ECO:0000256" key="3">
    <source>
        <dbReference type="PIRNR" id="PIRNR006221"/>
    </source>
</evidence>
<dbReference type="PANTHER" id="PTHR12149:SF8">
    <property type="entry name" value="PROTEIN-RIBULOSAMINE 3-KINASE"/>
    <property type="match status" value="1"/>
</dbReference>
<gene>
    <name evidence="4" type="ORF">XA68_13656</name>
</gene>
<evidence type="ECO:0000313" key="5">
    <source>
        <dbReference type="Proteomes" id="UP000037136"/>
    </source>
</evidence>